<gene>
    <name evidence="1" type="ORF">BDN72DRAFT_448936</name>
</gene>
<proteinExistence type="predicted"/>
<evidence type="ECO:0000313" key="2">
    <source>
        <dbReference type="Proteomes" id="UP000308600"/>
    </source>
</evidence>
<organism evidence="1 2">
    <name type="scientific">Pluteus cervinus</name>
    <dbReference type="NCBI Taxonomy" id="181527"/>
    <lineage>
        <taxon>Eukaryota</taxon>
        <taxon>Fungi</taxon>
        <taxon>Dikarya</taxon>
        <taxon>Basidiomycota</taxon>
        <taxon>Agaricomycotina</taxon>
        <taxon>Agaricomycetes</taxon>
        <taxon>Agaricomycetidae</taxon>
        <taxon>Agaricales</taxon>
        <taxon>Pluteineae</taxon>
        <taxon>Pluteaceae</taxon>
        <taxon>Pluteus</taxon>
    </lineage>
</organism>
<evidence type="ECO:0000313" key="1">
    <source>
        <dbReference type="EMBL" id="TFK75643.1"/>
    </source>
</evidence>
<reference evidence="1 2" key="1">
    <citation type="journal article" date="2019" name="Nat. Ecol. Evol.">
        <title>Megaphylogeny resolves global patterns of mushroom evolution.</title>
        <authorList>
            <person name="Varga T."/>
            <person name="Krizsan K."/>
            <person name="Foldi C."/>
            <person name="Dima B."/>
            <person name="Sanchez-Garcia M."/>
            <person name="Sanchez-Ramirez S."/>
            <person name="Szollosi G.J."/>
            <person name="Szarkandi J.G."/>
            <person name="Papp V."/>
            <person name="Albert L."/>
            <person name="Andreopoulos W."/>
            <person name="Angelini C."/>
            <person name="Antonin V."/>
            <person name="Barry K.W."/>
            <person name="Bougher N.L."/>
            <person name="Buchanan P."/>
            <person name="Buyck B."/>
            <person name="Bense V."/>
            <person name="Catcheside P."/>
            <person name="Chovatia M."/>
            <person name="Cooper J."/>
            <person name="Damon W."/>
            <person name="Desjardin D."/>
            <person name="Finy P."/>
            <person name="Geml J."/>
            <person name="Haridas S."/>
            <person name="Hughes K."/>
            <person name="Justo A."/>
            <person name="Karasinski D."/>
            <person name="Kautmanova I."/>
            <person name="Kiss B."/>
            <person name="Kocsube S."/>
            <person name="Kotiranta H."/>
            <person name="LaButti K.M."/>
            <person name="Lechner B.E."/>
            <person name="Liimatainen K."/>
            <person name="Lipzen A."/>
            <person name="Lukacs Z."/>
            <person name="Mihaltcheva S."/>
            <person name="Morgado L.N."/>
            <person name="Niskanen T."/>
            <person name="Noordeloos M.E."/>
            <person name="Ohm R.A."/>
            <person name="Ortiz-Santana B."/>
            <person name="Ovrebo C."/>
            <person name="Racz N."/>
            <person name="Riley R."/>
            <person name="Savchenko A."/>
            <person name="Shiryaev A."/>
            <person name="Soop K."/>
            <person name="Spirin V."/>
            <person name="Szebenyi C."/>
            <person name="Tomsovsky M."/>
            <person name="Tulloss R.E."/>
            <person name="Uehling J."/>
            <person name="Grigoriev I.V."/>
            <person name="Vagvolgyi C."/>
            <person name="Papp T."/>
            <person name="Martin F.M."/>
            <person name="Miettinen O."/>
            <person name="Hibbett D.S."/>
            <person name="Nagy L.G."/>
        </authorList>
    </citation>
    <scope>NUCLEOTIDE SEQUENCE [LARGE SCALE GENOMIC DNA]</scope>
    <source>
        <strain evidence="1 2">NL-1719</strain>
    </source>
</reference>
<protein>
    <submittedName>
        <fullName evidence="1">Uncharacterized protein</fullName>
    </submittedName>
</protein>
<keyword evidence="2" id="KW-1185">Reference proteome</keyword>
<sequence length="3114" mass="335894">MLLLSWLAPGGGRGIVALDLLNCTNVQSTPSPTHPSARDDVGTVAARRQSNERSGQPLMDMLAPFHMLYADGVERMAAESLLERQKWVNRIWEAVNRPVALPESSVTRSPTGSIRTILSIDSRTSRTSGISNASGSRSTVFVPPLSSLDDISDFQSNVTRSPNLSRRTSLVSSHHGRVVDDTVIRDQEYVYPGDPRVIAPSRGHSLRRSGSMTDLDDEFAASKRKSRRGKGKGRAVSPNSSGRSLGREDYAAPHAQDSQRSSLNLSGSGTFVTAPGTRTSGASSNARASFYSNSGSGSGQHSQSFTSTGGLLTSGGLQTDDTLLGLSSGSGTEVVTSTLSFRGTNSVSYLGDSHDSSITPTASSLRPPLARTREVRRRTGTSPRGYSSSSPSDSSESRTAGLSFTSGGFTPEGGSYTTHSRSLADSGSYTPTSGSYSRSSGDYTPSHGSSGHSNGDYSRSSGHHTRSSDFTRSSGDYSASSPGSRGSYIANGSFTASNGYTSDTRRTYTSSGDYSSGFTPSQEITSSDNYTPTGSFRGSGSETGYDICQSSDLSELVPPVYTTDTLTAPTISVPPSAASDRASDIGVMKPAEISPVSTEYMSVKTPSSVASFKSLPTIPSESEYGSVDSGSTHYRTSSEKATEVGTKVPTEIGTEYITAGVYTSSESGIGETEPESEYLPEQVSPEVCPSIPSEQGSPLIEPSEVDEDEPEAEVASLAPSVVDAPTPSTVPSIRSRSPMTSLTEDSLPVPPPPATDSSLSTTPSPLSPTPHSTPSAPTPSSVSRRLPRSPIASTTSSSIPQLVDSSSSSSTSDLTPTTLTVSSESLRYQPQPAAYPPQSFTQSSITSLGGFSYTPISDSSSGSLPPLRPSWAEETNGSIETSLFDPSPSMASLALGDPPDNSFETSRYRPSVSVASSRDRMDDIIEIPTPVTSAPATIPLPPFTPVMAPRYVQQPAPVMAPRYVQQPAPVMSRPEPPLPPLPRPISVAAPRALPPPPRLPVPSQHLSVSSPTSSSFSSTTSSDLMRSLSSASRISQVSLNSSLLSPDDASVDIPFEDPSTEPSLLSTPRGSIARPVSRTSTSGSASLPPLPIPPPSDGISRPSTKIITPSASFLVSSGTAPASSLSTRPSLRTEESVSIAPERNLFDDFDRLVDEVRDYDLARGAEHQDLAQKIDDMGDHIRGITDLLQRPPPQIPVQLVPQMAERPATVPSDRVDRSVGGSDIGLPVQEPGHPSPVIPISHLAPPPSTLTRSLSGSSIGSFLSSHNSDASLEESSIFQPDSPMSWEQEGLTMSGSTVTSSSYSSSSSSSPPTSPGETLLTPTSPSALSQVTVRPADPLPDFLGPLRGIDGKLEALEQGQNLTNELLDKLHQQPPHVDNSELQHKLDNIENLLGNLLDENRRGPKTIVYQQPQLPPETRFSDTASSIGTDDSLARLRSILHDIDGQGMTQMPIPVTATSGPTFAQQLDEILAMEATVPPINIAAPPALVRFQYQPPPRPSGSPSPSSVTSLRPSTVPIPVLRPVRRRSQRGQRDSRAQQGPTKKPVPTSGPTMGPTTATYDAPGVAIPDSTSVPAPGPEVPADILPPGPMSIGTKDQPPFVTQDPPKDHSHHAPRPNLPPVRPIEFPEVEEDDRPASAPPEHGSQSWYRPMPEPQPQVVHEPSGRAHKPRRPDHRTSAPREESAAGREQQTRPSGPSYLPMPTVVQLPPLFDSLMGILSENRIAQLATVEQQRELMDYMRRLNDWLGRDVSLRYTEIQQVTRAVNDLGDRVQSLSRDLDISTRSPSMIDGSSTSGSSGPPYPPQQPYPPQYPHPQTFVGGFIPQPPQFPQPTEGVVPNVIPETHPTPQQLGFRPVVPAFGHGHPPPVPTDGYQPGPQPHFPNTPVVPHESPFVPPDESEDHDLGPPLPRPPILIQSSQTPSSSTYSTDPRSGHGPRSHASEASLSTGSSGSSITDDSEIDQAPILIAPTPPPGSSSQLPLTAGDLGQHPFHQIPAQATAPQPQQPLMLVSPPTAQQQPASTVIITHPPQAGVMPMAQSGYPPPGTTTGPNVINTRHSPSPTQRSSSERDSLSRPAATSILVPTTEYSSRPSGSQSTSSTGSRSRTSSSSSERDSRPSTRISSRQDPPSQSTQHLPGVTIVTDPRRPSTHHSSGSAHSSRPPRQSSSPRPDHPGATTILVQTPGQVGAAPIDMRPTPTTSSTSPPVILAGGSPLADTQHTLPGPSQYPPQSVPNVIIPHTPDLGQPTPFPRPGPYTHHPSYYSGTRPPSPSYSRPYGDPRHYDRPRRPRSSYSYDSYSSPSPPPRHRPRRRRSYSYSTDGSSTPRGSRSLSPYSSSDRDAPSGRSRPESRPHSGRGRGTQRPRPGTGHDPRYRPSQRPASPSYDRNTPHGRPHHSTERISPHSSDERDAPQGYRPGPPQDSLENDSSILSPRPHTQQPGTHPSTLVGPPHHPQPLTSGPPHPTHPQPGSTPSAFSFHEGPEPSEISNVSEGRRTPPHTPHSVQSIPGPHPGPPHSVQPTPGPRPGPHPYTSRPPRSSHSSRPTTPHRGRTPSRSSSRSTTRSSLTESDVDSTGRPLSRRPPPRRPSSRGPSPRRPSYTPPRRTTPLDLTLAEQQDQFRRLHEQLEEMHEEIRAAEERRESDHRRAEEHQEQFLLDWEERTAQLIESLRSRPEEPEHRIDTQVAPVADAPTHDAASIASIRSAAVQAASQHAEDLREIVELEREELRRQHEADAEERQRIMEERDAARVEEAEAKEARIRDLEDELARLKGELEEEKARRLSDEEQTRETEREEAQAYANATREQLDNITTLIHQQRDACDEKKQMLEKMSQDKEARRGKKEENEAVLMDMAAMMKFMYDEMQTKAAVREERNMSGKPDLQATVEHLTELVGQQQEVLNQLAGAWRDDCQKHHQDTLDAIKDTAHEQVPFNVQGYLDEFSKALAVEVRMLLAEVGKMREERRVLQHELGELLRLRSKYGPGGEFNENWQPPAPPPAPPSEGPPEPPMPDIRQAPPAWRSVMRGRKKKKDQQQHAPAQQMPQAPAGSQQHPGMYMPRRSLGMDPRDQVQSWQPWHPDPANVPSPLSEQPAVQPRMLHSTPESPNNPFGHSPRNSYGR</sequence>
<dbReference type="EMBL" id="ML208262">
    <property type="protein sequence ID" value="TFK75643.1"/>
    <property type="molecule type" value="Genomic_DNA"/>
</dbReference>
<name>A0ACD3BC34_9AGAR</name>
<accession>A0ACD3BC34</accession>
<dbReference type="Proteomes" id="UP000308600">
    <property type="component" value="Unassembled WGS sequence"/>
</dbReference>